<keyword evidence="4" id="KW-0843">Virulence</keyword>
<gene>
    <name evidence="6" type="ORF">WQ57_13930</name>
</gene>
<dbReference type="GO" id="GO:0090729">
    <property type="term" value="F:toxin activity"/>
    <property type="evidence" value="ECO:0007669"/>
    <property type="project" value="UniProtKB-KW"/>
</dbReference>
<sequence>MPEEPTQPSNGHTIDIDWETAINTGLTAAAEAFGASFGGPIGAALGNAIAGSLFNGGQEDKFAEAIRGLKESINKAIDNAFLKEHTGNVLGLGENLKTYVMTKDSRILHPILNDITQQIHNLFRFDSEEALVSLVYASNIHLFTLRALAGHAENPGQERGYYLNAKEKSLEYSIAISERTTQLSETINNSLSSNCVLLPVKREDSMWVETREFGREVGVSGAIFSFSYMYGDRFSPPATFPEIKRVPYPTDLAGRIMNNFPGDIYSNSDAKAKCEDYSNDIKEKRRTSLNNLLTPIQHSTQVWRNISQGLESRVML</sequence>
<dbReference type="PATRIC" id="fig|1408103.3.peg.3131"/>
<evidence type="ECO:0000256" key="2">
    <source>
        <dbReference type="ARBA" id="ARBA00022656"/>
    </source>
</evidence>
<reference evidence="6 7" key="1">
    <citation type="submission" date="2015-04" db="EMBL/GenBank/DDBJ databases">
        <title>Taxonomic description and genome sequence of Bacillus campisalis sp. nov., a novel member of the genus Bacillus isolated from solar saltern.</title>
        <authorList>
            <person name="Mathan Kumar R."/>
            <person name="Kaur G."/>
            <person name="Kumar A."/>
            <person name="Singh N.K."/>
            <person name="Kaur N."/>
            <person name="Kumar N."/>
            <person name="Mayilraj S."/>
        </authorList>
    </citation>
    <scope>NUCLEOTIDE SEQUENCE [LARGE SCALE GENOMIC DNA]</scope>
    <source>
        <strain evidence="6 7">SA2-6</strain>
    </source>
</reference>
<evidence type="ECO:0000313" key="6">
    <source>
        <dbReference type="EMBL" id="KKK37532.1"/>
    </source>
</evidence>
<keyword evidence="3" id="KW-0749">Sporulation</keyword>
<dbReference type="AlphaFoldDB" id="A0A0M2SX36"/>
<dbReference type="SUPFAM" id="SSF56849">
    <property type="entry name" value="delta-Endotoxin (insectocide), N-terminal domain"/>
    <property type="match status" value="1"/>
</dbReference>
<dbReference type="RefSeq" id="WP_046524375.1">
    <property type="nucleotide sequence ID" value="NZ_LAYY01000014.1"/>
</dbReference>
<evidence type="ECO:0000256" key="5">
    <source>
        <dbReference type="ARBA" id="ARBA00029653"/>
    </source>
</evidence>
<accession>A0A0M2SX36</accession>
<keyword evidence="7" id="KW-1185">Reference proteome</keyword>
<evidence type="ECO:0000256" key="4">
    <source>
        <dbReference type="ARBA" id="ARBA00023026"/>
    </source>
</evidence>
<protein>
    <recommendedName>
        <fullName evidence="5">Crystaline entomocidal protoxin</fullName>
    </recommendedName>
</protein>
<keyword evidence="2" id="KW-0800">Toxin</keyword>
<dbReference type="Proteomes" id="UP000034166">
    <property type="component" value="Unassembled WGS sequence"/>
</dbReference>
<comment type="similarity">
    <text evidence="1">Belongs to the delta endotoxin family.</text>
</comment>
<dbReference type="Gene3D" id="1.20.190.10">
    <property type="entry name" value="Pesticidal crystal protein, N-terminal domain"/>
    <property type="match status" value="1"/>
</dbReference>
<dbReference type="InterPro" id="IPR036716">
    <property type="entry name" value="Pest_crys_N_sf"/>
</dbReference>
<organism evidence="6 7">
    <name type="scientific">Mesobacillus campisalis</name>
    <dbReference type="NCBI Taxonomy" id="1408103"/>
    <lineage>
        <taxon>Bacteria</taxon>
        <taxon>Bacillati</taxon>
        <taxon>Bacillota</taxon>
        <taxon>Bacilli</taxon>
        <taxon>Bacillales</taxon>
        <taxon>Bacillaceae</taxon>
        <taxon>Mesobacillus</taxon>
    </lineage>
</organism>
<dbReference type="GO" id="GO:0030435">
    <property type="term" value="P:sporulation resulting in formation of a cellular spore"/>
    <property type="evidence" value="ECO:0007669"/>
    <property type="project" value="UniProtKB-KW"/>
</dbReference>
<proteinExistence type="inferred from homology"/>
<evidence type="ECO:0000313" key="7">
    <source>
        <dbReference type="Proteomes" id="UP000034166"/>
    </source>
</evidence>
<comment type="caution">
    <text evidence="6">The sequence shown here is derived from an EMBL/GenBank/DDBJ whole genome shotgun (WGS) entry which is preliminary data.</text>
</comment>
<name>A0A0M2SX36_9BACI</name>
<evidence type="ECO:0000256" key="1">
    <source>
        <dbReference type="ARBA" id="ARBA00007819"/>
    </source>
</evidence>
<dbReference type="OrthoDB" id="1705009at2"/>
<dbReference type="EMBL" id="LAYY01000014">
    <property type="protein sequence ID" value="KKK37532.1"/>
    <property type="molecule type" value="Genomic_DNA"/>
</dbReference>
<evidence type="ECO:0000256" key="3">
    <source>
        <dbReference type="ARBA" id="ARBA00022969"/>
    </source>
</evidence>